<proteinExistence type="predicted"/>
<accession>G7KW39</accession>
<evidence type="ECO:0000313" key="3">
    <source>
        <dbReference type="Proteomes" id="UP000002051"/>
    </source>
</evidence>
<evidence type="ECO:0000313" key="2">
    <source>
        <dbReference type="EnsemblPlants" id="AES80639"/>
    </source>
</evidence>
<evidence type="ECO:0000313" key="1">
    <source>
        <dbReference type="EMBL" id="AES80639.1"/>
    </source>
</evidence>
<reference evidence="1 3" key="1">
    <citation type="journal article" date="2011" name="Nature">
        <title>The Medicago genome provides insight into the evolution of rhizobial symbioses.</title>
        <authorList>
            <person name="Young N.D."/>
            <person name="Debelle F."/>
            <person name="Oldroyd G.E."/>
            <person name="Geurts R."/>
            <person name="Cannon S.B."/>
            <person name="Udvardi M.K."/>
            <person name="Benedito V.A."/>
            <person name="Mayer K.F."/>
            <person name="Gouzy J."/>
            <person name="Schoof H."/>
            <person name="Van de Peer Y."/>
            <person name="Proost S."/>
            <person name="Cook D.R."/>
            <person name="Meyers B.C."/>
            <person name="Spannagl M."/>
            <person name="Cheung F."/>
            <person name="De Mita S."/>
            <person name="Krishnakumar V."/>
            <person name="Gundlach H."/>
            <person name="Zhou S."/>
            <person name="Mudge J."/>
            <person name="Bharti A.K."/>
            <person name="Murray J.D."/>
            <person name="Naoumkina M.A."/>
            <person name="Rosen B."/>
            <person name="Silverstein K.A."/>
            <person name="Tang H."/>
            <person name="Rombauts S."/>
            <person name="Zhao P.X."/>
            <person name="Zhou P."/>
            <person name="Barbe V."/>
            <person name="Bardou P."/>
            <person name="Bechner M."/>
            <person name="Bellec A."/>
            <person name="Berger A."/>
            <person name="Berges H."/>
            <person name="Bidwell S."/>
            <person name="Bisseling T."/>
            <person name="Choisne N."/>
            <person name="Couloux A."/>
            <person name="Denny R."/>
            <person name="Deshpande S."/>
            <person name="Dai X."/>
            <person name="Doyle J.J."/>
            <person name="Dudez A.M."/>
            <person name="Farmer A.D."/>
            <person name="Fouteau S."/>
            <person name="Franken C."/>
            <person name="Gibelin C."/>
            <person name="Gish J."/>
            <person name="Goldstein S."/>
            <person name="Gonzalez A.J."/>
            <person name="Green P.J."/>
            <person name="Hallab A."/>
            <person name="Hartog M."/>
            <person name="Hua A."/>
            <person name="Humphray S.J."/>
            <person name="Jeong D.H."/>
            <person name="Jing Y."/>
            <person name="Jocker A."/>
            <person name="Kenton S.M."/>
            <person name="Kim D.J."/>
            <person name="Klee K."/>
            <person name="Lai H."/>
            <person name="Lang C."/>
            <person name="Lin S."/>
            <person name="Macmil S.L."/>
            <person name="Magdelenat G."/>
            <person name="Matthews L."/>
            <person name="McCorrison J."/>
            <person name="Monaghan E.L."/>
            <person name="Mun J.H."/>
            <person name="Najar F.Z."/>
            <person name="Nicholson C."/>
            <person name="Noirot C."/>
            <person name="O'Bleness M."/>
            <person name="Paule C.R."/>
            <person name="Poulain J."/>
            <person name="Prion F."/>
            <person name="Qin B."/>
            <person name="Qu C."/>
            <person name="Retzel E.F."/>
            <person name="Riddle C."/>
            <person name="Sallet E."/>
            <person name="Samain S."/>
            <person name="Samson N."/>
            <person name="Sanders I."/>
            <person name="Saurat O."/>
            <person name="Scarpelli C."/>
            <person name="Schiex T."/>
            <person name="Segurens B."/>
            <person name="Severin A.J."/>
            <person name="Sherrier D.J."/>
            <person name="Shi R."/>
            <person name="Sims S."/>
            <person name="Singer S.R."/>
            <person name="Sinharoy S."/>
            <person name="Sterck L."/>
            <person name="Viollet A."/>
            <person name="Wang B.B."/>
            <person name="Wang K."/>
            <person name="Wang M."/>
            <person name="Wang X."/>
            <person name="Warfsmann J."/>
            <person name="Weissenbach J."/>
            <person name="White D.D."/>
            <person name="White J.D."/>
            <person name="Wiley G.B."/>
            <person name="Wincker P."/>
            <person name="Xing Y."/>
            <person name="Yang L."/>
            <person name="Yao Z."/>
            <person name="Ying F."/>
            <person name="Zhai J."/>
            <person name="Zhou L."/>
            <person name="Zuber A."/>
            <person name="Denarie J."/>
            <person name="Dixon R.A."/>
            <person name="May G.D."/>
            <person name="Schwartz D.C."/>
            <person name="Rogers J."/>
            <person name="Quetier F."/>
            <person name="Town C.D."/>
            <person name="Roe B.A."/>
        </authorList>
    </citation>
    <scope>NUCLEOTIDE SEQUENCE [LARGE SCALE GENOMIC DNA]</scope>
    <source>
        <strain evidence="1">A17</strain>
        <strain evidence="2 3">cv. Jemalong A17</strain>
    </source>
</reference>
<dbReference type="EMBL" id="CM001223">
    <property type="protein sequence ID" value="AES80639.1"/>
    <property type="molecule type" value="Genomic_DNA"/>
</dbReference>
<dbReference type="AlphaFoldDB" id="G7KW39"/>
<gene>
    <name evidence="1" type="ordered locus">MTR_7g083010</name>
</gene>
<dbReference type="HOGENOM" id="CLU_2907507_0_0_1"/>
<dbReference type="Proteomes" id="UP000002051">
    <property type="component" value="Unassembled WGS sequence"/>
</dbReference>
<dbReference type="EnsemblPlants" id="AES80639">
    <property type="protein sequence ID" value="AES80639"/>
    <property type="gene ID" value="MTR_7g083010"/>
</dbReference>
<organism evidence="1 3">
    <name type="scientific">Medicago truncatula</name>
    <name type="common">Barrel medic</name>
    <name type="synonym">Medicago tribuloides</name>
    <dbReference type="NCBI Taxonomy" id="3880"/>
    <lineage>
        <taxon>Eukaryota</taxon>
        <taxon>Viridiplantae</taxon>
        <taxon>Streptophyta</taxon>
        <taxon>Embryophyta</taxon>
        <taxon>Tracheophyta</taxon>
        <taxon>Spermatophyta</taxon>
        <taxon>Magnoliopsida</taxon>
        <taxon>eudicotyledons</taxon>
        <taxon>Gunneridae</taxon>
        <taxon>Pentapetalae</taxon>
        <taxon>rosids</taxon>
        <taxon>fabids</taxon>
        <taxon>Fabales</taxon>
        <taxon>Fabaceae</taxon>
        <taxon>Papilionoideae</taxon>
        <taxon>50 kb inversion clade</taxon>
        <taxon>NPAAA clade</taxon>
        <taxon>Hologalegina</taxon>
        <taxon>IRL clade</taxon>
        <taxon>Trifolieae</taxon>
        <taxon>Medicago</taxon>
    </lineage>
</organism>
<keyword evidence="3" id="KW-1185">Reference proteome</keyword>
<sequence length="62" mass="7062">MKEHGVKKELKVVASHKIKVGELDCSRTLPYDTRLALACQASQIISKHGTGYYKQLLEQYKQ</sequence>
<dbReference type="PaxDb" id="3880-AES80639"/>
<name>G7KW39_MEDTR</name>
<reference evidence="2" key="3">
    <citation type="submission" date="2015-04" db="UniProtKB">
        <authorList>
            <consortium name="EnsemblPlants"/>
        </authorList>
    </citation>
    <scope>IDENTIFICATION</scope>
    <source>
        <strain evidence="2">cv. Jemalong A17</strain>
    </source>
</reference>
<reference evidence="1 3" key="2">
    <citation type="journal article" date="2014" name="BMC Genomics">
        <title>An improved genome release (version Mt4.0) for the model legume Medicago truncatula.</title>
        <authorList>
            <person name="Tang H."/>
            <person name="Krishnakumar V."/>
            <person name="Bidwell S."/>
            <person name="Rosen B."/>
            <person name="Chan A."/>
            <person name="Zhou S."/>
            <person name="Gentzbittel L."/>
            <person name="Childs K.L."/>
            <person name="Yandell M."/>
            <person name="Gundlach H."/>
            <person name="Mayer K.F."/>
            <person name="Schwartz D.C."/>
            <person name="Town C.D."/>
        </authorList>
    </citation>
    <scope>GENOME REANNOTATION</scope>
    <source>
        <strain evidence="2 3">cv. Jemalong A17</strain>
    </source>
</reference>
<protein>
    <submittedName>
        <fullName evidence="1 2">Uncharacterized protein</fullName>
    </submittedName>
</protein>